<dbReference type="Pfam" id="PF01494">
    <property type="entry name" value="FAD_binding_3"/>
    <property type="match status" value="1"/>
</dbReference>
<feature type="domain" description="FAD-binding" evidence="7">
    <location>
        <begin position="12"/>
        <end position="146"/>
    </location>
</feature>
<evidence type="ECO:0000256" key="3">
    <source>
        <dbReference type="ARBA" id="ARBA00022827"/>
    </source>
</evidence>
<evidence type="ECO:0000313" key="9">
    <source>
        <dbReference type="Proteomes" id="UP000518752"/>
    </source>
</evidence>
<comment type="caution">
    <text evidence="8">The sequence shown here is derived from an EMBL/GenBank/DDBJ whole genome shotgun (WGS) entry which is preliminary data.</text>
</comment>
<organism evidence="8 9">
    <name type="scientific">Collybiopsis confluens</name>
    <dbReference type="NCBI Taxonomy" id="2823264"/>
    <lineage>
        <taxon>Eukaryota</taxon>
        <taxon>Fungi</taxon>
        <taxon>Dikarya</taxon>
        <taxon>Basidiomycota</taxon>
        <taxon>Agaricomycotina</taxon>
        <taxon>Agaricomycetes</taxon>
        <taxon>Agaricomycetidae</taxon>
        <taxon>Agaricales</taxon>
        <taxon>Marasmiineae</taxon>
        <taxon>Omphalotaceae</taxon>
        <taxon>Collybiopsis</taxon>
    </lineage>
</organism>
<dbReference type="EMBL" id="JAACJN010000043">
    <property type="protein sequence ID" value="KAF5384532.1"/>
    <property type="molecule type" value="Genomic_DNA"/>
</dbReference>
<evidence type="ECO:0000259" key="7">
    <source>
        <dbReference type="Pfam" id="PF01494"/>
    </source>
</evidence>
<dbReference type="Proteomes" id="UP000518752">
    <property type="component" value="Unassembled WGS sequence"/>
</dbReference>
<evidence type="ECO:0000256" key="6">
    <source>
        <dbReference type="SAM" id="MobiDB-lite"/>
    </source>
</evidence>
<evidence type="ECO:0000313" key="8">
    <source>
        <dbReference type="EMBL" id="KAF5384532.1"/>
    </source>
</evidence>
<evidence type="ECO:0000256" key="5">
    <source>
        <dbReference type="ARBA" id="ARBA00049364"/>
    </source>
</evidence>
<keyword evidence="3" id="KW-0274">FAD</keyword>
<comment type="similarity">
    <text evidence="1">Belongs to the flavin-dependent halogenase family.</text>
</comment>
<dbReference type="InterPro" id="IPR050816">
    <property type="entry name" value="Flavin-dep_Halogenase_NPB"/>
</dbReference>
<dbReference type="GO" id="GO:0140907">
    <property type="term" value="F:flavin-dependent halogenase activity"/>
    <property type="evidence" value="ECO:0007669"/>
    <property type="project" value="UniProtKB-ARBA"/>
</dbReference>
<dbReference type="PANTHER" id="PTHR43747:SF5">
    <property type="entry name" value="FAD-BINDING DOMAIN-CONTAINING PROTEIN"/>
    <property type="match status" value="1"/>
</dbReference>
<keyword evidence="9" id="KW-1185">Reference proteome</keyword>
<sequence>MSESQQDPPKHVQILIIGGGPAGSYAASAIAREGLDVAVLESAKFPRYHIGESLIPSVRPYLRFIGAEEKVENHGFVKKPGSAIKFNQFKREGYTDFVALGANNNAWNVTRSEFDQLLLNHAQECGAKVYEQTRVTSIEFDQTDPEKPVSVSWTRYTTTTSTTNDSEGIKETSRATTTFSYLIDASGRAGFMSNNCLKNRRFNASLKNIAIWGYWSNDAGGDGIGSYGKGTSREGAPWFEALTNESGWAWCIGLRGKTSVGIVMDQEQYNAKLSSSSKMAPTLTHRYLAHLRSAPGVIRLLSGRDLGGDSVSGVEDRPFSYELSATLEPGSVRIASDYSYSAPSYAGKGYRIVGDAGGKSYLLALLLKSYAPTAFIDPFFSSGIHLAFTGALSAAATICASVKNQCTEAEAAAWHTKRVAVSYTRFQIVVLSAYKQMRAQSVDVMSDVDEDNFDRAFAYLRPVIQGASDMGTRLSESELQQSLDFCINLFNPTTPEEHDEIEGRLGQGKGKELMDVTKPVVDPKLLLEVLKVSKREVDSSSRLSSDGEGENGTRASGAGGELGGVSLKEKMVLDKINARRVVHPEYAINNFEAEELEGYVVNLEKGRLGLVKAM</sequence>
<protein>
    <recommendedName>
        <fullName evidence="7">FAD-binding domain-containing protein</fullName>
    </recommendedName>
</protein>
<accession>A0A8H5M8D6</accession>
<dbReference type="GO" id="GO:0071949">
    <property type="term" value="F:FAD binding"/>
    <property type="evidence" value="ECO:0007669"/>
    <property type="project" value="InterPro"/>
</dbReference>
<dbReference type="SUPFAM" id="SSF51905">
    <property type="entry name" value="FAD/NAD(P)-binding domain"/>
    <property type="match status" value="1"/>
</dbReference>
<dbReference type="InterPro" id="IPR002938">
    <property type="entry name" value="FAD-bd"/>
</dbReference>
<keyword evidence="4" id="KW-0560">Oxidoreductase</keyword>
<dbReference type="OrthoDB" id="3340390at2759"/>
<feature type="region of interest" description="Disordered" evidence="6">
    <location>
        <begin position="538"/>
        <end position="562"/>
    </location>
</feature>
<evidence type="ECO:0000256" key="2">
    <source>
        <dbReference type="ARBA" id="ARBA00022630"/>
    </source>
</evidence>
<dbReference type="InterPro" id="IPR036188">
    <property type="entry name" value="FAD/NAD-bd_sf"/>
</dbReference>
<evidence type="ECO:0000256" key="1">
    <source>
        <dbReference type="ARBA" id="ARBA00005706"/>
    </source>
</evidence>
<keyword evidence="2" id="KW-0285">Flavoprotein</keyword>
<name>A0A8H5M8D6_9AGAR</name>
<comment type="catalytic activity">
    <reaction evidence="5">
        <text>melleolide F + FADH2 + chloride + O2 = 6'-chloromelleolide F + FAD + 2 H2O + H(+)</text>
        <dbReference type="Rhea" id="RHEA:67160"/>
        <dbReference type="ChEBI" id="CHEBI:15377"/>
        <dbReference type="ChEBI" id="CHEBI:15378"/>
        <dbReference type="ChEBI" id="CHEBI:15379"/>
        <dbReference type="ChEBI" id="CHEBI:17996"/>
        <dbReference type="ChEBI" id="CHEBI:57692"/>
        <dbReference type="ChEBI" id="CHEBI:58307"/>
        <dbReference type="ChEBI" id="CHEBI:167712"/>
        <dbReference type="ChEBI" id="CHEBI:167713"/>
    </reaction>
    <physiologicalReaction direction="left-to-right" evidence="5">
        <dbReference type="Rhea" id="RHEA:67161"/>
    </physiologicalReaction>
</comment>
<proteinExistence type="inferred from homology"/>
<reference evidence="8 9" key="1">
    <citation type="journal article" date="2020" name="ISME J.">
        <title>Uncovering the hidden diversity of litter-decomposition mechanisms in mushroom-forming fungi.</title>
        <authorList>
            <person name="Floudas D."/>
            <person name="Bentzer J."/>
            <person name="Ahren D."/>
            <person name="Johansson T."/>
            <person name="Persson P."/>
            <person name="Tunlid A."/>
        </authorList>
    </citation>
    <scope>NUCLEOTIDE SEQUENCE [LARGE SCALE GENOMIC DNA]</scope>
    <source>
        <strain evidence="8 9">CBS 406.79</strain>
    </source>
</reference>
<gene>
    <name evidence="8" type="ORF">D9757_006464</name>
</gene>
<dbReference type="PANTHER" id="PTHR43747">
    <property type="entry name" value="FAD-BINDING PROTEIN"/>
    <property type="match status" value="1"/>
</dbReference>
<dbReference type="GO" id="GO:0044550">
    <property type="term" value="P:secondary metabolite biosynthetic process"/>
    <property type="evidence" value="ECO:0007669"/>
    <property type="project" value="UniProtKB-ARBA"/>
</dbReference>
<dbReference type="AlphaFoldDB" id="A0A8H5M8D6"/>
<evidence type="ECO:0000256" key="4">
    <source>
        <dbReference type="ARBA" id="ARBA00023002"/>
    </source>
</evidence>
<dbReference type="Gene3D" id="3.50.50.60">
    <property type="entry name" value="FAD/NAD(P)-binding domain"/>
    <property type="match status" value="1"/>
</dbReference>
<dbReference type="PRINTS" id="PR00420">
    <property type="entry name" value="RNGMNOXGNASE"/>
</dbReference>